<sequence>MRCILGRILNSVKRPSSEPIAPGESECAIRSTRKTGDLFEAATVSPVAITKPRKPRYVIMSMERYESLTHGQDTRRAFRLDDLDDRDADKLIADRQNSIDND</sequence>
<dbReference type="SUPFAM" id="SSF143120">
    <property type="entry name" value="YefM-like"/>
    <property type="match status" value="1"/>
</dbReference>
<gene>
    <name evidence="2" type="ORF">SAMN04487974_1306</name>
</gene>
<protein>
    <submittedName>
        <fullName evidence="2">Antitoxin Phd_YefM, type II toxin-antitoxin system</fullName>
    </submittedName>
</protein>
<dbReference type="EMBL" id="FNCS01000030">
    <property type="protein sequence ID" value="SDH20108.1"/>
    <property type="molecule type" value="Genomic_DNA"/>
</dbReference>
<evidence type="ECO:0000256" key="1">
    <source>
        <dbReference type="ARBA" id="ARBA00009981"/>
    </source>
</evidence>
<name>A0A1G8AGN3_9HYPH</name>
<organism evidence="2 3">
    <name type="scientific">Pelagibacterium luteolum</name>
    <dbReference type="NCBI Taxonomy" id="440168"/>
    <lineage>
        <taxon>Bacteria</taxon>
        <taxon>Pseudomonadati</taxon>
        <taxon>Pseudomonadota</taxon>
        <taxon>Alphaproteobacteria</taxon>
        <taxon>Hyphomicrobiales</taxon>
        <taxon>Devosiaceae</taxon>
        <taxon>Pelagibacterium</taxon>
    </lineage>
</organism>
<dbReference type="Proteomes" id="UP000199495">
    <property type="component" value="Unassembled WGS sequence"/>
</dbReference>
<dbReference type="AlphaFoldDB" id="A0A1G8AGN3"/>
<evidence type="ECO:0000313" key="3">
    <source>
        <dbReference type="Proteomes" id="UP000199495"/>
    </source>
</evidence>
<dbReference type="STRING" id="440168.SAMN04487974_1306"/>
<dbReference type="InterPro" id="IPR036165">
    <property type="entry name" value="YefM-like_sf"/>
</dbReference>
<evidence type="ECO:0000313" key="2">
    <source>
        <dbReference type="EMBL" id="SDH20108.1"/>
    </source>
</evidence>
<comment type="similarity">
    <text evidence="1">Belongs to the phD/YefM antitoxin family.</text>
</comment>
<accession>A0A1G8AGN3</accession>
<proteinExistence type="inferred from homology"/>
<reference evidence="2 3" key="1">
    <citation type="submission" date="2016-10" db="EMBL/GenBank/DDBJ databases">
        <authorList>
            <person name="de Groot N.N."/>
        </authorList>
    </citation>
    <scope>NUCLEOTIDE SEQUENCE [LARGE SCALE GENOMIC DNA]</scope>
    <source>
        <strain evidence="2 3">CGMCC 1.10267</strain>
    </source>
</reference>
<keyword evidence="3" id="KW-1185">Reference proteome</keyword>